<accession>A0AAV7BPQ5</accession>
<proteinExistence type="inferred from homology"/>
<dbReference type="InterPro" id="IPR000940">
    <property type="entry name" value="NNMT_TEMT_trans"/>
</dbReference>
<dbReference type="SUPFAM" id="SSF53335">
    <property type="entry name" value="S-adenosyl-L-methionine-dependent methyltransferases"/>
    <property type="match status" value="1"/>
</dbReference>
<comment type="caution">
    <text evidence="5">The sequence shown here is derived from an EMBL/GenBank/DDBJ whole genome shotgun (WGS) entry which is preliminary data.</text>
</comment>
<dbReference type="EMBL" id="WNYA01000004">
    <property type="protein sequence ID" value="KAG8574692.1"/>
    <property type="molecule type" value="Genomic_DNA"/>
</dbReference>
<dbReference type="GO" id="GO:0005829">
    <property type="term" value="C:cytosol"/>
    <property type="evidence" value="ECO:0007669"/>
    <property type="project" value="TreeGrafter"/>
</dbReference>
<gene>
    <name evidence="5" type="ORF">GDO81_009277</name>
</gene>
<keyword evidence="4" id="KW-0949">S-adenosyl-L-methionine</keyword>
<keyword evidence="2" id="KW-0489">Methyltransferase</keyword>
<evidence type="ECO:0000256" key="1">
    <source>
        <dbReference type="ARBA" id="ARBA00007996"/>
    </source>
</evidence>
<dbReference type="PANTHER" id="PTHR10867">
    <property type="entry name" value="NNMT/PNMT/TEMT FAMILY MEMBER"/>
    <property type="match status" value="1"/>
</dbReference>
<dbReference type="PROSITE" id="PS51681">
    <property type="entry name" value="SAM_MT_NNMT_PNMT_TEMT"/>
    <property type="match status" value="1"/>
</dbReference>
<dbReference type="EMBL" id="WNYA01000004">
    <property type="protein sequence ID" value="KAG8574691.1"/>
    <property type="molecule type" value="Genomic_DNA"/>
</dbReference>
<dbReference type="InterPro" id="IPR029063">
    <property type="entry name" value="SAM-dependent_MTases_sf"/>
</dbReference>
<evidence type="ECO:0000256" key="4">
    <source>
        <dbReference type="ARBA" id="ARBA00022691"/>
    </source>
</evidence>
<dbReference type="Proteomes" id="UP000824782">
    <property type="component" value="Unassembled WGS sequence"/>
</dbReference>
<dbReference type="GO" id="GO:0032259">
    <property type="term" value="P:methylation"/>
    <property type="evidence" value="ECO:0007669"/>
    <property type="project" value="UniProtKB-KW"/>
</dbReference>
<sequence>MDPSSLKLYYVDDFDPRDIITTYGSPDSDAALYEEMTVFPLKAVQRLVSSGTITGNILTDLSSGPLIAHLIPMAEYFRDIVLLKPNYFCLHEMEKWQFGEEDAFNWSHLSELENDRNKWIEKEECTKSKIRNIMKCDLSKQNPIDPFVLSKADCMTCFFSLGENSIDRATYCENIRRLSSLLNVGGHLILSGLFNVKYFSIGEDKFHSLCIDEEFFRKVMADAGFIVEHLEKLDSKASSDKAKYDQVFLASAVKDREV</sequence>
<comment type="similarity">
    <text evidence="1">Belongs to the class I-like SAM-binding methyltransferase superfamily. NNMT/PNMT/TEMT family.</text>
</comment>
<keyword evidence="6" id="KW-1185">Reference proteome</keyword>
<dbReference type="EMBL" id="WNYA01000004">
    <property type="protein sequence ID" value="KAG8574693.1"/>
    <property type="molecule type" value="Genomic_DNA"/>
</dbReference>
<dbReference type="AlphaFoldDB" id="A0AAV7BPQ5"/>
<evidence type="ECO:0000313" key="6">
    <source>
        <dbReference type="Proteomes" id="UP000824782"/>
    </source>
</evidence>
<dbReference type="PANTHER" id="PTHR10867:SF44">
    <property type="entry name" value="NICOTINAMIDE N-METHYLTRANSFERASE ISOFORM X2"/>
    <property type="match status" value="1"/>
</dbReference>
<name>A0AAV7BPQ5_ENGPU</name>
<dbReference type="Gene3D" id="3.40.50.150">
    <property type="entry name" value="Vaccinia Virus protein VP39"/>
    <property type="match status" value="1"/>
</dbReference>
<evidence type="ECO:0000313" key="5">
    <source>
        <dbReference type="EMBL" id="KAG8574692.1"/>
    </source>
</evidence>
<evidence type="ECO:0008006" key="7">
    <source>
        <dbReference type="Google" id="ProtNLM"/>
    </source>
</evidence>
<evidence type="ECO:0000256" key="2">
    <source>
        <dbReference type="ARBA" id="ARBA00022603"/>
    </source>
</evidence>
<protein>
    <recommendedName>
        <fullName evidence="7">Nicotinamide N-methyltransferase</fullName>
    </recommendedName>
</protein>
<organism evidence="5 6">
    <name type="scientific">Engystomops pustulosus</name>
    <name type="common">Tungara frog</name>
    <name type="synonym">Physalaemus pustulosus</name>
    <dbReference type="NCBI Taxonomy" id="76066"/>
    <lineage>
        <taxon>Eukaryota</taxon>
        <taxon>Metazoa</taxon>
        <taxon>Chordata</taxon>
        <taxon>Craniata</taxon>
        <taxon>Vertebrata</taxon>
        <taxon>Euteleostomi</taxon>
        <taxon>Amphibia</taxon>
        <taxon>Batrachia</taxon>
        <taxon>Anura</taxon>
        <taxon>Neobatrachia</taxon>
        <taxon>Hyloidea</taxon>
        <taxon>Leptodactylidae</taxon>
        <taxon>Leiuperinae</taxon>
        <taxon>Engystomops</taxon>
    </lineage>
</organism>
<dbReference type="Pfam" id="PF01234">
    <property type="entry name" value="NNMT_PNMT_TEMT"/>
    <property type="match status" value="1"/>
</dbReference>
<keyword evidence="3" id="KW-0808">Transferase</keyword>
<dbReference type="GO" id="GO:0008170">
    <property type="term" value="F:N-methyltransferase activity"/>
    <property type="evidence" value="ECO:0007669"/>
    <property type="project" value="TreeGrafter"/>
</dbReference>
<reference evidence="5" key="1">
    <citation type="thesis" date="2020" institute="ProQuest LLC" country="789 East Eisenhower Parkway, Ann Arbor, MI, USA">
        <title>Comparative Genomics and Chromosome Evolution.</title>
        <authorList>
            <person name="Mudd A.B."/>
        </authorList>
    </citation>
    <scope>NUCLEOTIDE SEQUENCE</scope>
    <source>
        <strain evidence="5">237g6f4</strain>
        <tissue evidence="5">Blood</tissue>
    </source>
</reference>
<evidence type="ECO:0000256" key="3">
    <source>
        <dbReference type="ARBA" id="ARBA00022679"/>
    </source>
</evidence>